<dbReference type="GO" id="GO:0046872">
    <property type="term" value="F:metal ion binding"/>
    <property type="evidence" value="ECO:0007669"/>
    <property type="project" value="UniProtKB-KW"/>
</dbReference>
<comment type="pathway">
    <text evidence="1">Carbohydrate metabolism; glyoxylate cycle; (S)-malate from isocitrate: step 1/2.</text>
</comment>
<evidence type="ECO:0000256" key="10">
    <source>
        <dbReference type="PIRSR" id="PIRSR001362-1"/>
    </source>
</evidence>
<evidence type="ECO:0000256" key="3">
    <source>
        <dbReference type="ARBA" id="ARBA00011881"/>
    </source>
</evidence>
<evidence type="ECO:0000256" key="6">
    <source>
        <dbReference type="ARBA" id="ARBA00022532"/>
    </source>
</evidence>
<keyword evidence="15" id="KW-1185">Reference proteome</keyword>
<feature type="binding site" evidence="11">
    <location>
        <begin position="193"/>
        <end position="194"/>
    </location>
    <ligand>
        <name>substrate</name>
    </ligand>
</feature>
<dbReference type="InterPro" id="IPR015813">
    <property type="entry name" value="Pyrv/PenolPyrv_kinase-like_dom"/>
</dbReference>
<dbReference type="AlphaFoldDB" id="A0A2N3WBL9"/>
<dbReference type="GO" id="GO:0004451">
    <property type="term" value="F:isocitrate lyase activity"/>
    <property type="evidence" value="ECO:0007669"/>
    <property type="project" value="UniProtKB-UniRule"/>
</dbReference>
<dbReference type="Gene3D" id="3.20.20.60">
    <property type="entry name" value="Phosphoenolpyruvate-binding domains"/>
    <property type="match status" value="1"/>
</dbReference>
<dbReference type="SUPFAM" id="SSF51621">
    <property type="entry name" value="Phosphoenolpyruvate/pyruvate domain"/>
    <property type="match status" value="1"/>
</dbReference>
<dbReference type="GO" id="GO:0006099">
    <property type="term" value="P:tricarboxylic acid cycle"/>
    <property type="evidence" value="ECO:0007669"/>
    <property type="project" value="UniProtKB-UniRule"/>
</dbReference>
<evidence type="ECO:0000256" key="1">
    <source>
        <dbReference type="ARBA" id="ARBA00004793"/>
    </source>
</evidence>
<keyword evidence="5" id="KW-0329">Glyoxylate bypass</keyword>
<keyword evidence="7 14" id="KW-0456">Lyase</keyword>
<dbReference type="EMBL" id="PJMY01000003">
    <property type="protein sequence ID" value="PKV91268.1"/>
    <property type="molecule type" value="Genomic_DNA"/>
</dbReference>
<evidence type="ECO:0000313" key="13">
    <source>
        <dbReference type="EMBL" id="MBB2502885.1"/>
    </source>
</evidence>
<feature type="binding site" evidence="12">
    <location>
        <position position="154"/>
    </location>
    <ligand>
        <name>Mg(2+)</name>
        <dbReference type="ChEBI" id="CHEBI:18420"/>
    </ligand>
</feature>
<accession>A0A8E1W2G4</accession>
<dbReference type="EC" id="4.1.3.1" evidence="4 9"/>
<comment type="similarity">
    <text evidence="2">Belongs to the isocitrate lyase/PEP mutase superfamily. Isocitrate lyase family.</text>
</comment>
<comment type="caution">
    <text evidence="14">The sequence shown here is derived from an EMBL/GenBank/DDBJ whole genome shotgun (WGS) entry which is preliminary data.</text>
</comment>
<name>A0A2N3WBL9_9PSEU</name>
<gene>
    <name evidence="13" type="primary">aceA</name>
    <name evidence="14" type="ORF">ATK30_2034</name>
    <name evidence="13" type="ORF">H5411_27580</name>
</gene>
<dbReference type="Proteomes" id="UP000550260">
    <property type="component" value="Unassembled WGS sequence"/>
</dbReference>
<dbReference type="GO" id="GO:0006097">
    <property type="term" value="P:glyoxylate cycle"/>
    <property type="evidence" value="ECO:0007669"/>
    <property type="project" value="UniProtKB-KW"/>
</dbReference>
<feature type="binding site" evidence="11">
    <location>
        <begin position="314"/>
        <end position="318"/>
    </location>
    <ligand>
        <name>substrate</name>
    </ligand>
</feature>
<evidence type="ECO:0000256" key="8">
    <source>
        <dbReference type="ARBA" id="ARBA00023531"/>
    </source>
</evidence>
<feature type="active site" description="Proton acceptor" evidence="10">
    <location>
        <position position="192"/>
    </location>
</feature>
<dbReference type="RefSeq" id="WP_100266719.1">
    <property type="nucleotide sequence ID" value="NZ_JACJHR010000045.1"/>
</dbReference>
<dbReference type="InterPro" id="IPR018523">
    <property type="entry name" value="Isocitrate_lyase_ph_CS"/>
</dbReference>
<protein>
    <recommendedName>
        <fullName evidence="4 9">Isocitrate lyase</fullName>
        <ecNumber evidence="4 9">4.1.3.1</ecNumber>
    </recommendedName>
</protein>
<keyword evidence="12" id="KW-0479">Metal-binding</keyword>
<comment type="subunit">
    <text evidence="3">Homotetramer.</text>
</comment>
<evidence type="ECO:0000256" key="9">
    <source>
        <dbReference type="NCBIfam" id="TIGR01346"/>
    </source>
</evidence>
<evidence type="ECO:0000313" key="15">
    <source>
        <dbReference type="Proteomes" id="UP000233750"/>
    </source>
</evidence>
<evidence type="ECO:0000256" key="7">
    <source>
        <dbReference type="ARBA" id="ARBA00023239"/>
    </source>
</evidence>
<dbReference type="PROSITE" id="PS00161">
    <property type="entry name" value="ISOCITRATE_LYASE"/>
    <property type="match status" value="1"/>
</dbReference>
<keyword evidence="6" id="KW-0816">Tricarboxylic acid cycle</keyword>
<sequence>MTEQANQLEQAAAELAEQWKTDPRWAGVQRTYSAADVVKLRGSVVEEHTLARRGAEKLWELLHSEDYVHALGALTGNQAVQQVRAGLKAIYLSGWQVAADANLAGQTYPDQSLYPANSVPAVVRRINNALGRADQINWAEGNGDIDWFAPIVADAEAGFGGPLNAFELMKGMIAAGAAGVHWEDQLASEKKCGHLGGKVLIPTKQHERTLNAARLAADVLNVPTLVVARTDAQAATLLTSDVDERDRKYLTGGRTSEGFYEVNNGIEPCIDRGLAYAQYADLLWMETSTPDLEVARKYAEAIKAQYPDQMLAYNCSPSFNWKKHLDDDTIARFQRELGAMGYKFQFITLAGFHALNYSMFDLAHGYARNGMSAYVDLQEREFASEERGYTATKHQREVGTGWFDLVSTALNPESSTTALKGSTEEDQFH</sequence>
<dbReference type="EMBL" id="JACJHR010000045">
    <property type="protein sequence ID" value="MBB2502885.1"/>
    <property type="molecule type" value="Genomic_DNA"/>
</dbReference>
<evidence type="ECO:0000313" key="16">
    <source>
        <dbReference type="Proteomes" id="UP000550260"/>
    </source>
</evidence>
<dbReference type="PANTHER" id="PTHR21631:SF3">
    <property type="entry name" value="BIFUNCTIONAL GLYOXYLATE CYCLE PROTEIN"/>
    <property type="match status" value="1"/>
</dbReference>
<accession>A0A2N3WBL9</accession>
<dbReference type="InterPro" id="IPR039556">
    <property type="entry name" value="ICL/PEPM"/>
</dbReference>
<reference evidence="13 16" key="2">
    <citation type="submission" date="2020-08" db="EMBL/GenBank/DDBJ databases">
        <title>Amycolatopsis echigonensis JCM 21831.</title>
        <authorList>
            <person name="Tedsree N."/>
            <person name="Kuncharoen N."/>
            <person name="Likhitwitayawuid K."/>
            <person name="Tanasupawat S."/>
        </authorList>
    </citation>
    <scope>NUCLEOTIDE SEQUENCE [LARGE SCALE GENOMIC DNA]</scope>
    <source>
        <strain evidence="13 16">JCM 21831</strain>
    </source>
</reference>
<evidence type="ECO:0000256" key="2">
    <source>
        <dbReference type="ARBA" id="ARBA00005704"/>
    </source>
</evidence>
<dbReference type="CDD" id="cd00377">
    <property type="entry name" value="ICL_PEPM"/>
    <property type="match status" value="1"/>
</dbReference>
<dbReference type="OrthoDB" id="8629576at2"/>
<evidence type="ECO:0000313" key="14">
    <source>
        <dbReference type="EMBL" id="PKV91268.1"/>
    </source>
</evidence>
<dbReference type="Pfam" id="PF00463">
    <property type="entry name" value="ICL"/>
    <property type="match status" value="2"/>
</dbReference>
<dbReference type="NCBIfam" id="NF011645">
    <property type="entry name" value="PRK15063.1"/>
    <property type="match status" value="1"/>
</dbReference>
<dbReference type="PIRSF" id="PIRSF001362">
    <property type="entry name" value="Isocit_lyase"/>
    <property type="match status" value="1"/>
</dbReference>
<keyword evidence="12" id="KW-0460">Magnesium</keyword>
<dbReference type="FunFam" id="3.20.20.60:FF:000005">
    <property type="entry name" value="Isocitrate lyase"/>
    <property type="match status" value="1"/>
</dbReference>
<evidence type="ECO:0000256" key="5">
    <source>
        <dbReference type="ARBA" id="ARBA00022435"/>
    </source>
</evidence>
<feature type="binding site" evidence="11">
    <location>
        <position position="229"/>
    </location>
    <ligand>
        <name>substrate</name>
    </ligand>
</feature>
<comment type="cofactor">
    <cofactor evidence="12">
        <name>Mg(2+)</name>
        <dbReference type="ChEBI" id="CHEBI:18420"/>
    </cofactor>
    <text evidence="12">Can also use Mn(2+) ion.</text>
</comment>
<feature type="binding site" evidence="11">
    <location>
        <begin position="93"/>
        <end position="95"/>
    </location>
    <ligand>
        <name>substrate</name>
    </ligand>
</feature>
<dbReference type="PANTHER" id="PTHR21631">
    <property type="entry name" value="ISOCITRATE LYASE/MALATE SYNTHASE"/>
    <property type="match status" value="1"/>
</dbReference>
<organism evidence="14 15">
    <name type="scientific">Amycolatopsis echigonensis</name>
    <dbReference type="NCBI Taxonomy" id="2576905"/>
    <lineage>
        <taxon>Bacteria</taxon>
        <taxon>Bacillati</taxon>
        <taxon>Actinomycetota</taxon>
        <taxon>Actinomycetes</taxon>
        <taxon>Pseudonocardiales</taxon>
        <taxon>Pseudonocardiaceae</taxon>
        <taxon>Amycolatopsis</taxon>
    </lineage>
</organism>
<proteinExistence type="inferred from homology"/>
<dbReference type="Proteomes" id="UP000233750">
    <property type="component" value="Unassembled WGS sequence"/>
</dbReference>
<dbReference type="NCBIfam" id="TIGR01346">
    <property type="entry name" value="isocit_lyase"/>
    <property type="match status" value="1"/>
</dbReference>
<comment type="catalytic activity">
    <reaction evidence="8">
        <text>D-threo-isocitrate = glyoxylate + succinate</text>
        <dbReference type="Rhea" id="RHEA:13245"/>
        <dbReference type="ChEBI" id="CHEBI:15562"/>
        <dbReference type="ChEBI" id="CHEBI:30031"/>
        <dbReference type="ChEBI" id="CHEBI:36655"/>
        <dbReference type="EC" id="4.1.3.1"/>
    </reaction>
</comment>
<dbReference type="InterPro" id="IPR040442">
    <property type="entry name" value="Pyrv_kinase-like_dom_sf"/>
</dbReference>
<evidence type="ECO:0000256" key="11">
    <source>
        <dbReference type="PIRSR" id="PIRSR001362-2"/>
    </source>
</evidence>
<dbReference type="InterPro" id="IPR006254">
    <property type="entry name" value="Isocitrate_lyase"/>
</dbReference>
<reference evidence="14 15" key="1">
    <citation type="submission" date="2017-12" db="EMBL/GenBank/DDBJ databases">
        <title>Sequencing the genomes of 1000 Actinobacteria strains.</title>
        <authorList>
            <person name="Klenk H.-P."/>
        </authorList>
    </citation>
    <scope>NUCLEOTIDE SEQUENCE [LARGE SCALE GENOMIC DNA]</scope>
    <source>
        <strain evidence="14 15">DSM 45165</strain>
    </source>
</reference>
<evidence type="ECO:0000256" key="4">
    <source>
        <dbReference type="ARBA" id="ARBA00012909"/>
    </source>
</evidence>
<feature type="binding site" evidence="11">
    <location>
        <position position="348"/>
    </location>
    <ligand>
        <name>substrate</name>
    </ligand>
</feature>
<evidence type="ECO:0000256" key="12">
    <source>
        <dbReference type="PIRSR" id="PIRSR001362-3"/>
    </source>
</evidence>